<dbReference type="InterPro" id="IPR036388">
    <property type="entry name" value="WH-like_DNA-bd_sf"/>
</dbReference>
<feature type="region of interest" description="Disordered" evidence="1">
    <location>
        <begin position="45"/>
        <end position="95"/>
    </location>
</feature>
<evidence type="ECO:0000313" key="2">
    <source>
        <dbReference type="EMBL" id="GBP53759.1"/>
    </source>
</evidence>
<dbReference type="Proteomes" id="UP000299102">
    <property type="component" value="Unassembled WGS sequence"/>
</dbReference>
<proteinExistence type="predicted"/>
<dbReference type="InterPro" id="IPR011991">
    <property type="entry name" value="ArsR-like_HTH"/>
</dbReference>
<accession>A0A4C1WU77</accession>
<protein>
    <submittedName>
        <fullName evidence="2">Mariner Mos1 transposase</fullName>
    </submittedName>
</protein>
<dbReference type="OrthoDB" id="10017160at2759"/>
<sequence length="275" mass="30342">MLTLTEFFPHASDPIAVEIWKLLITELQNREHLFQIEAYRKVKSVGSRLSRSGSGGAPAPRAEKRPAATDNNNTTPWKKARAPGPPPALQSRPPDRLHRLQQDDATTRQEQWCGGTGGAAVAGGRRPCSMTCAGAAGAVPSLACAACLCLYHPHCQGLSHDYSLPPARDFLCKYAELEEDSSQTQKELALTLEVTQQAVSHHLKSLGMINKQSNWVPYELKPRDVERQLCMSEMLLTRHKKARSCMRPRALDDLATSPEAARAQYKGQFDQTSTL</sequence>
<dbReference type="EMBL" id="BGZK01000633">
    <property type="protein sequence ID" value="GBP53759.1"/>
    <property type="molecule type" value="Genomic_DNA"/>
</dbReference>
<feature type="compositionally biased region" description="Low complexity" evidence="1">
    <location>
        <begin position="45"/>
        <end position="60"/>
    </location>
</feature>
<dbReference type="CDD" id="cd00090">
    <property type="entry name" value="HTH_ARSR"/>
    <property type="match status" value="1"/>
</dbReference>
<name>A0A4C1WU77_EUMVA</name>
<dbReference type="Gene3D" id="1.10.10.10">
    <property type="entry name" value="Winged helix-like DNA-binding domain superfamily/Winged helix DNA-binding domain"/>
    <property type="match status" value="1"/>
</dbReference>
<gene>
    <name evidence="2" type="ORF">EVAR_84242_1</name>
</gene>
<evidence type="ECO:0000256" key="1">
    <source>
        <dbReference type="SAM" id="MobiDB-lite"/>
    </source>
</evidence>
<comment type="caution">
    <text evidence="2">The sequence shown here is derived from an EMBL/GenBank/DDBJ whole genome shotgun (WGS) entry which is preliminary data.</text>
</comment>
<feature type="region of interest" description="Disordered" evidence="1">
    <location>
        <begin position="256"/>
        <end position="275"/>
    </location>
</feature>
<evidence type="ECO:0000313" key="3">
    <source>
        <dbReference type="Proteomes" id="UP000299102"/>
    </source>
</evidence>
<reference evidence="2 3" key="1">
    <citation type="journal article" date="2019" name="Commun. Biol.">
        <title>The bagworm genome reveals a unique fibroin gene that provides high tensile strength.</title>
        <authorList>
            <person name="Kono N."/>
            <person name="Nakamura H."/>
            <person name="Ohtoshi R."/>
            <person name="Tomita M."/>
            <person name="Numata K."/>
            <person name="Arakawa K."/>
        </authorList>
    </citation>
    <scope>NUCLEOTIDE SEQUENCE [LARGE SCALE GENOMIC DNA]</scope>
</reference>
<keyword evidence="3" id="KW-1185">Reference proteome</keyword>
<organism evidence="2 3">
    <name type="scientific">Eumeta variegata</name>
    <name type="common">Bagworm moth</name>
    <name type="synonym">Eumeta japonica</name>
    <dbReference type="NCBI Taxonomy" id="151549"/>
    <lineage>
        <taxon>Eukaryota</taxon>
        <taxon>Metazoa</taxon>
        <taxon>Ecdysozoa</taxon>
        <taxon>Arthropoda</taxon>
        <taxon>Hexapoda</taxon>
        <taxon>Insecta</taxon>
        <taxon>Pterygota</taxon>
        <taxon>Neoptera</taxon>
        <taxon>Endopterygota</taxon>
        <taxon>Lepidoptera</taxon>
        <taxon>Glossata</taxon>
        <taxon>Ditrysia</taxon>
        <taxon>Tineoidea</taxon>
        <taxon>Psychidae</taxon>
        <taxon>Oiketicinae</taxon>
        <taxon>Eumeta</taxon>
    </lineage>
</organism>
<dbReference type="AlphaFoldDB" id="A0A4C1WU77"/>